<evidence type="ECO:0000313" key="2">
    <source>
        <dbReference type="EMBL" id="MDC7148216.1"/>
    </source>
</evidence>
<dbReference type="Gene3D" id="3.60.21.10">
    <property type="match status" value="2"/>
</dbReference>
<feature type="domain" description="Calcineurin-like phosphoesterase" evidence="1">
    <location>
        <begin position="31"/>
        <end position="135"/>
    </location>
</feature>
<organism evidence="2 3">
    <name type="scientific">Parabacteroides johnsonii</name>
    <dbReference type="NCBI Taxonomy" id="387661"/>
    <lineage>
        <taxon>Bacteria</taxon>
        <taxon>Pseudomonadati</taxon>
        <taxon>Bacteroidota</taxon>
        <taxon>Bacteroidia</taxon>
        <taxon>Bacteroidales</taxon>
        <taxon>Tannerellaceae</taxon>
        <taxon>Parabacteroides</taxon>
    </lineage>
</organism>
<evidence type="ECO:0000259" key="1">
    <source>
        <dbReference type="Pfam" id="PF00149"/>
    </source>
</evidence>
<dbReference type="AlphaFoldDB" id="A0AAW6I3V1"/>
<reference evidence="2" key="1">
    <citation type="submission" date="2023-01" db="EMBL/GenBank/DDBJ databases">
        <title>Exploring GABA producing Bacteroides strains toward improving mental health.</title>
        <authorList>
            <person name="Yousuf B."/>
            <person name="Bouhlel N.E."/>
            <person name="Mottawea W."/>
            <person name="Hammami R."/>
        </authorList>
    </citation>
    <scope>NUCLEOTIDE SEQUENCE</scope>
    <source>
        <strain evidence="2">UO.H1047</strain>
    </source>
</reference>
<dbReference type="Pfam" id="PF00149">
    <property type="entry name" value="Metallophos"/>
    <property type="match status" value="1"/>
</dbReference>
<dbReference type="InterPro" id="IPR029052">
    <property type="entry name" value="Metallo-depent_PP-like"/>
</dbReference>
<dbReference type="InterPro" id="IPR004843">
    <property type="entry name" value="Calcineurin-like_PHP"/>
</dbReference>
<accession>A0AAW6I3V1</accession>
<gene>
    <name evidence="2" type="ORF">PQG89_02065</name>
</gene>
<dbReference type="SUPFAM" id="SSF56300">
    <property type="entry name" value="Metallo-dependent phosphatases"/>
    <property type="match status" value="1"/>
</dbReference>
<proteinExistence type="predicted"/>
<evidence type="ECO:0000313" key="3">
    <source>
        <dbReference type="Proteomes" id="UP001213646"/>
    </source>
</evidence>
<sequence length="575" mass="65180">MELKRIIFPFLLLVCMAGGPRTQAACENFQRIAFIADAHIQDVVGHPELVRSMEVQVQSTRLFNENYFALIAALEDVVKRGISLVVLPGDLTDDGQLVNQEAVKRILDEYACRHGVSFFVTTGNHDPLRPFGTECTRHDFLTPTGQTTALTSDVSLGGKGMVVDTLLRSAGYREEMACYARFGYFPQSAYYYWESPFCSYTYDTYDYQRALAESPIDKRCYLLCDSLVANDASYLVEPVKGLWLLAIDGSVYLPDGVKNGKQQYQGAGSGYNNVLKHKPFLLPWVRNVAEEAKHRNKTLVAFCHYPLVDFNRGASPLIEAYWGKNKFDLSRVPADSIAEAFWEAGIRIHVAGHMHVNNTGVKVGKDGSRLYNIQVPSIATCVPAYKILTIKDTNTFEVSTVLLDSVPGFNSLFPLYEKEYAYTLSSGKKPIWSKEALNSKSYAEFCDWQFKDLVRTRFVPNDLPPVLLDSLSQEDERAQLLSDLVLDLYRLRYAGSLARKCIPNKRLEQYQEMFEEIKRQSVSSEFVKQMDALERIFQRFLEVELDTDVIHCLCLPEKVVHLSPRKSDGIWIESD</sequence>
<dbReference type="GO" id="GO:0016787">
    <property type="term" value="F:hydrolase activity"/>
    <property type="evidence" value="ECO:0007669"/>
    <property type="project" value="InterPro"/>
</dbReference>
<name>A0AAW6I3V1_9BACT</name>
<dbReference type="Proteomes" id="UP001213646">
    <property type="component" value="Unassembled WGS sequence"/>
</dbReference>
<protein>
    <submittedName>
        <fullName evidence="2">Metallophosphoesterase</fullName>
    </submittedName>
</protein>
<dbReference type="RefSeq" id="WP_195485056.1">
    <property type="nucleotide sequence ID" value="NZ_CAKWDQ010000013.1"/>
</dbReference>
<dbReference type="EMBL" id="JAQPYX010000016">
    <property type="protein sequence ID" value="MDC7148216.1"/>
    <property type="molecule type" value="Genomic_DNA"/>
</dbReference>
<comment type="caution">
    <text evidence="2">The sequence shown here is derived from an EMBL/GenBank/DDBJ whole genome shotgun (WGS) entry which is preliminary data.</text>
</comment>